<dbReference type="Gene3D" id="3.90.550.10">
    <property type="entry name" value="Spore Coat Polysaccharide Biosynthesis Protein SpsA, Chain A"/>
    <property type="match status" value="1"/>
</dbReference>
<organism evidence="1">
    <name type="scientific">viral metagenome</name>
    <dbReference type="NCBI Taxonomy" id="1070528"/>
    <lineage>
        <taxon>unclassified sequences</taxon>
        <taxon>metagenomes</taxon>
        <taxon>organismal metagenomes</taxon>
    </lineage>
</organism>
<proteinExistence type="predicted"/>
<evidence type="ECO:0008006" key="2">
    <source>
        <dbReference type="Google" id="ProtNLM"/>
    </source>
</evidence>
<reference evidence="1" key="1">
    <citation type="journal article" date="2020" name="Nature">
        <title>Giant virus diversity and host interactions through global metagenomics.</title>
        <authorList>
            <person name="Schulz F."/>
            <person name="Roux S."/>
            <person name="Paez-Espino D."/>
            <person name="Jungbluth S."/>
            <person name="Walsh D.A."/>
            <person name="Denef V.J."/>
            <person name="McMahon K.D."/>
            <person name="Konstantinidis K.T."/>
            <person name="Eloe-Fadrosh E.A."/>
            <person name="Kyrpides N.C."/>
            <person name="Woyke T."/>
        </authorList>
    </citation>
    <scope>NUCLEOTIDE SEQUENCE</scope>
    <source>
        <strain evidence="1">GVMAG-S-1101165-84</strain>
    </source>
</reference>
<dbReference type="InterPro" id="IPR029044">
    <property type="entry name" value="Nucleotide-diphossugar_trans"/>
</dbReference>
<accession>A0A6C0K4H7</accession>
<dbReference type="AlphaFoldDB" id="A0A6C0K4H7"/>
<dbReference type="EMBL" id="MN740779">
    <property type="protein sequence ID" value="QHU11138.1"/>
    <property type="molecule type" value="Genomic_DNA"/>
</dbReference>
<evidence type="ECO:0000313" key="1">
    <source>
        <dbReference type="EMBL" id="QHU11138.1"/>
    </source>
</evidence>
<dbReference type="SUPFAM" id="SSF53448">
    <property type="entry name" value="Nucleotide-diphospho-sugar transferases"/>
    <property type="match status" value="1"/>
</dbReference>
<sequence>MMRSALGIILCSIVLFIILVAYPYKIKEYFENNSKLPISAGVLTYFAPETLKHTLETYKTSEFFECVDDFFVVIQQSDRQSLEKDICEEFNVRYILMPDNGRMASGFKAIYENARNDVLLFLENDFIINGTNEDIRDFLLNSLYFLNEKECDVVRGRSRKQSGDPNYAYINWKDEPPATFVNSTHLAEAIYWDPHPDTTYPSKISRINPIKGNDEWYTTSSKSCNYTNNPYLCKRQFFASEILPHLVDGENIEDRLTPIWAQQNYRCVFGPGLFTHDRSYDGHH</sequence>
<name>A0A6C0K4H7_9ZZZZ</name>
<protein>
    <recommendedName>
        <fullName evidence="2">Glycosyltransferase 2-like domain-containing protein</fullName>
    </recommendedName>
</protein>